<dbReference type="RefSeq" id="WP_349135931.1">
    <property type="nucleotide sequence ID" value="NZ_JBBMFF010000221.1"/>
</dbReference>
<evidence type="ECO:0000313" key="2">
    <source>
        <dbReference type="Proteomes" id="UP001491552"/>
    </source>
</evidence>
<organism evidence="1 2">
    <name type="scientific">Faecousia intestinalis</name>
    <dbReference type="NCBI Taxonomy" id="3133167"/>
    <lineage>
        <taxon>Bacteria</taxon>
        <taxon>Bacillati</taxon>
        <taxon>Bacillota</taxon>
        <taxon>Clostridia</taxon>
        <taxon>Eubacteriales</taxon>
        <taxon>Oscillospiraceae</taxon>
        <taxon>Faecousia</taxon>
    </lineage>
</organism>
<gene>
    <name evidence="1" type="ORF">WMO66_08205</name>
</gene>
<comment type="caution">
    <text evidence="1">The sequence shown here is derived from an EMBL/GenBank/DDBJ whole genome shotgun (WGS) entry which is preliminary data.</text>
</comment>
<proteinExistence type="predicted"/>
<dbReference type="EMBL" id="JBBMFF010000221">
    <property type="protein sequence ID" value="MEQ2511225.1"/>
    <property type="molecule type" value="Genomic_DNA"/>
</dbReference>
<sequence length="120" mass="14136">MMQQIANFIVDHDPMMVLRRTHDTVRYIRWAWNKDHADPIDAEELRLFLCDEHYGDLTDEQKTVARRCRDEMRSVYAELCVRLLQSEIMLEQGMVPDISTYRSVFCPEGGDAPWMLDRAG</sequence>
<evidence type="ECO:0000313" key="1">
    <source>
        <dbReference type="EMBL" id="MEQ2511225.1"/>
    </source>
</evidence>
<protein>
    <submittedName>
        <fullName evidence="1">Uncharacterized protein</fullName>
    </submittedName>
</protein>
<keyword evidence="2" id="KW-1185">Reference proteome</keyword>
<dbReference type="Proteomes" id="UP001491552">
    <property type="component" value="Unassembled WGS sequence"/>
</dbReference>
<name>A0ABV1G753_9FIRM</name>
<reference evidence="1 2" key="1">
    <citation type="submission" date="2024-03" db="EMBL/GenBank/DDBJ databases">
        <title>Human intestinal bacterial collection.</title>
        <authorList>
            <person name="Pauvert C."/>
            <person name="Hitch T.C.A."/>
            <person name="Clavel T."/>
        </authorList>
    </citation>
    <scope>NUCLEOTIDE SEQUENCE [LARGE SCALE GENOMIC DNA]</scope>
    <source>
        <strain evidence="1 2">CLA-AA-H192</strain>
    </source>
</reference>
<accession>A0ABV1G753</accession>